<keyword evidence="1" id="KW-0732">Signal</keyword>
<evidence type="ECO:0008006" key="4">
    <source>
        <dbReference type="Google" id="ProtNLM"/>
    </source>
</evidence>
<name>A0ABS3W9Y1_9BACL</name>
<reference evidence="2 3" key="1">
    <citation type="submission" date="2021-03" db="EMBL/GenBank/DDBJ databases">
        <title>Paenibacillus artemisicola MWE-103 whole genome sequence.</title>
        <authorList>
            <person name="Ham Y.J."/>
        </authorList>
    </citation>
    <scope>NUCLEOTIDE SEQUENCE [LARGE SCALE GENOMIC DNA]</scope>
    <source>
        <strain evidence="2 3">MWE-103</strain>
    </source>
</reference>
<feature type="signal peptide" evidence="1">
    <location>
        <begin position="1"/>
        <end position="27"/>
    </location>
</feature>
<dbReference type="RefSeq" id="WP_208848033.1">
    <property type="nucleotide sequence ID" value="NZ_JAGGDJ010000007.1"/>
</dbReference>
<feature type="chain" id="PRO_5047211894" description="Lipoprotein" evidence="1">
    <location>
        <begin position="28"/>
        <end position="157"/>
    </location>
</feature>
<keyword evidence="3" id="KW-1185">Reference proteome</keyword>
<dbReference type="PROSITE" id="PS51257">
    <property type="entry name" value="PROKAR_LIPOPROTEIN"/>
    <property type="match status" value="1"/>
</dbReference>
<comment type="caution">
    <text evidence="2">The sequence shown here is derived from an EMBL/GenBank/DDBJ whole genome shotgun (WGS) entry which is preliminary data.</text>
</comment>
<dbReference type="Proteomes" id="UP000670947">
    <property type="component" value="Unassembled WGS sequence"/>
</dbReference>
<accession>A0ABS3W9Y1</accession>
<organism evidence="2 3">
    <name type="scientific">Paenibacillus artemisiicola</name>
    <dbReference type="NCBI Taxonomy" id="1172618"/>
    <lineage>
        <taxon>Bacteria</taxon>
        <taxon>Bacillati</taxon>
        <taxon>Bacillota</taxon>
        <taxon>Bacilli</taxon>
        <taxon>Bacillales</taxon>
        <taxon>Paenibacillaceae</taxon>
        <taxon>Paenibacillus</taxon>
    </lineage>
</organism>
<gene>
    <name evidence="2" type="ORF">I8J29_13070</name>
</gene>
<sequence>MRTLMRKNVIYLLCLVFVCSLFVGCSAHETLPNEPIRPTIRMQNQTVDYLLGQYCWYGMEAEGVCGDPPHPAAFYTSVQARAVVGSAEGTISITFPIQPDECTLTVTRDDGTEETISLPDPYRYPSPARPGYYRYRLSAAWDQKNNVDYHFGLLIKE</sequence>
<evidence type="ECO:0000313" key="3">
    <source>
        <dbReference type="Proteomes" id="UP000670947"/>
    </source>
</evidence>
<proteinExistence type="predicted"/>
<evidence type="ECO:0000256" key="1">
    <source>
        <dbReference type="SAM" id="SignalP"/>
    </source>
</evidence>
<dbReference type="EMBL" id="JAGGDJ010000007">
    <property type="protein sequence ID" value="MBO7745134.1"/>
    <property type="molecule type" value="Genomic_DNA"/>
</dbReference>
<protein>
    <recommendedName>
        <fullName evidence="4">Lipoprotein</fullName>
    </recommendedName>
</protein>
<evidence type="ECO:0000313" key="2">
    <source>
        <dbReference type="EMBL" id="MBO7745134.1"/>
    </source>
</evidence>